<accession>A0A839F3S0</accession>
<dbReference type="EMBL" id="JACGXL010000004">
    <property type="protein sequence ID" value="MBA8888672.1"/>
    <property type="molecule type" value="Genomic_DNA"/>
</dbReference>
<dbReference type="AlphaFoldDB" id="A0A839F3S0"/>
<evidence type="ECO:0008006" key="4">
    <source>
        <dbReference type="Google" id="ProtNLM"/>
    </source>
</evidence>
<name>A0A839F3S0_9GAMM</name>
<feature type="signal peptide" evidence="1">
    <location>
        <begin position="1"/>
        <end position="36"/>
    </location>
</feature>
<evidence type="ECO:0000313" key="3">
    <source>
        <dbReference type="Proteomes" id="UP000550401"/>
    </source>
</evidence>
<dbReference type="RefSeq" id="WP_182531707.1">
    <property type="nucleotide sequence ID" value="NZ_JACGXL010000004.1"/>
</dbReference>
<evidence type="ECO:0000256" key="1">
    <source>
        <dbReference type="SAM" id="SignalP"/>
    </source>
</evidence>
<comment type="caution">
    <text evidence="2">The sequence shown here is derived from an EMBL/GenBank/DDBJ whole genome shotgun (WGS) entry which is preliminary data.</text>
</comment>
<keyword evidence="3" id="KW-1185">Reference proteome</keyword>
<sequence>MHPSTTRPGGRGRLLASGLALALAALLVSPASDSRAGTPTYSIDFHRVGSGAARLRGACYRLAGSVGEAAPGYSSGPTMEVVSGFWAAAGNPPDQMFFSGFEGC</sequence>
<gene>
    <name evidence="2" type="ORF">FHW12_002905</name>
</gene>
<feature type="chain" id="PRO_5032502474" description="Beta/gamma crystallin" evidence="1">
    <location>
        <begin position="37"/>
        <end position="104"/>
    </location>
</feature>
<evidence type="ECO:0000313" key="2">
    <source>
        <dbReference type="EMBL" id="MBA8888672.1"/>
    </source>
</evidence>
<reference evidence="2 3" key="1">
    <citation type="submission" date="2020-07" db="EMBL/GenBank/DDBJ databases">
        <title>Genomic Encyclopedia of Type Strains, Phase IV (KMG-V): Genome sequencing to study the core and pangenomes of soil and plant-associated prokaryotes.</title>
        <authorList>
            <person name="Whitman W."/>
        </authorList>
    </citation>
    <scope>NUCLEOTIDE SEQUENCE [LARGE SCALE GENOMIC DNA]</scope>
    <source>
        <strain evidence="2 3">RH2WT43</strain>
    </source>
</reference>
<organism evidence="2 3">
    <name type="scientific">Dokdonella fugitiva</name>
    <dbReference type="NCBI Taxonomy" id="328517"/>
    <lineage>
        <taxon>Bacteria</taxon>
        <taxon>Pseudomonadati</taxon>
        <taxon>Pseudomonadota</taxon>
        <taxon>Gammaproteobacteria</taxon>
        <taxon>Lysobacterales</taxon>
        <taxon>Rhodanobacteraceae</taxon>
        <taxon>Dokdonella</taxon>
    </lineage>
</organism>
<keyword evidence="1" id="KW-0732">Signal</keyword>
<protein>
    <recommendedName>
        <fullName evidence="4">Beta/gamma crystallin</fullName>
    </recommendedName>
</protein>
<proteinExistence type="predicted"/>
<dbReference type="Proteomes" id="UP000550401">
    <property type="component" value="Unassembled WGS sequence"/>
</dbReference>